<dbReference type="GO" id="GO:0016020">
    <property type="term" value="C:membrane"/>
    <property type="evidence" value="ECO:0007669"/>
    <property type="project" value="UniProtKB-SubCell"/>
</dbReference>
<evidence type="ECO:0000256" key="2">
    <source>
        <dbReference type="ARBA" id="ARBA00022692"/>
    </source>
</evidence>
<gene>
    <name evidence="9" type="ORF">L484_012267</name>
</gene>
<dbReference type="InterPro" id="IPR032675">
    <property type="entry name" value="LRR_dom_sf"/>
</dbReference>
<keyword evidence="3" id="KW-0732">Signal</keyword>
<evidence type="ECO:0000256" key="1">
    <source>
        <dbReference type="ARBA" id="ARBA00004479"/>
    </source>
</evidence>
<dbReference type="SUPFAM" id="SSF52058">
    <property type="entry name" value="L domain-like"/>
    <property type="match status" value="1"/>
</dbReference>
<feature type="compositionally biased region" description="Low complexity" evidence="8">
    <location>
        <begin position="156"/>
        <end position="167"/>
    </location>
</feature>
<keyword evidence="5" id="KW-0472">Membrane</keyword>
<dbReference type="PANTHER" id="PTHR48063">
    <property type="entry name" value="LRR RECEPTOR-LIKE KINASE"/>
    <property type="match status" value="1"/>
</dbReference>
<evidence type="ECO:0000256" key="5">
    <source>
        <dbReference type="ARBA" id="ARBA00023136"/>
    </source>
</evidence>
<keyword evidence="4" id="KW-1133">Transmembrane helix</keyword>
<evidence type="ECO:0000256" key="3">
    <source>
        <dbReference type="ARBA" id="ARBA00022729"/>
    </source>
</evidence>
<dbReference type="STRING" id="981085.W9RN05"/>
<dbReference type="eggNOG" id="KOG0619">
    <property type="taxonomic scope" value="Eukaryota"/>
</dbReference>
<reference evidence="10" key="1">
    <citation type="submission" date="2013-01" db="EMBL/GenBank/DDBJ databases">
        <title>Draft Genome Sequence of a Mulberry Tree, Morus notabilis C.K. Schneid.</title>
        <authorList>
            <person name="He N."/>
            <person name="Zhao S."/>
        </authorList>
    </citation>
    <scope>NUCLEOTIDE SEQUENCE</scope>
</reference>
<evidence type="ECO:0000256" key="7">
    <source>
        <dbReference type="ARBA" id="ARBA00023180"/>
    </source>
</evidence>
<dbReference type="Pfam" id="PF00560">
    <property type="entry name" value="LRR_1"/>
    <property type="match status" value="3"/>
</dbReference>
<keyword evidence="6 9" id="KW-0675">Receptor</keyword>
<evidence type="ECO:0000256" key="4">
    <source>
        <dbReference type="ARBA" id="ARBA00022989"/>
    </source>
</evidence>
<dbReference type="Gene3D" id="3.80.10.10">
    <property type="entry name" value="Ribonuclease Inhibitor"/>
    <property type="match status" value="2"/>
</dbReference>
<evidence type="ECO:0000256" key="6">
    <source>
        <dbReference type="ARBA" id="ARBA00023170"/>
    </source>
</evidence>
<name>W9RN05_9ROSA</name>
<proteinExistence type="predicted"/>
<keyword evidence="10" id="KW-1185">Reference proteome</keyword>
<evidence type="ECO:0000256" key="8">
    <source>
        <dbReference type="SAM" id="MobiDB-lite"/>
    </source>
</evidence>
<evidence type="ECO:0000313" key="9">
    <source>
        <dbReference type="EMBL" id="EXB61833.1"/>
    </source>
</evidence>
<feature type="region of interest" description="Disordered" evidence="8">
    <location>
        <begin position="156"/>
        <end position="184"/>
    </location>
</feature>
<comment type="subcellular location">
    <subcellularLocation>
        <location evidence="1">Membrane</location>
        <topology evidence="1">Single-pass type I membrane protein</topology>
    </subcellularLocation>
</comment>
<dbReference type="PANTHER" id="PTHR48063:SF100">
    <property type="entry name" value="RECEPTOR-LIKE PROTEIN EIX2"/>
    <property type="match status" value="1"/>
</dbReference>
<keyword evidence="7" id="KW-0325">Glycoprotein</keyword>
<dbReference type="EMBL" id="KE344422">
    <property type="protein sequence ID" value="EXB61833.1"/>
    <property type="molecule type" value="Genomic_DNA"/>
</dbReference>
<protein>
    <submittedName>
        <fullName evidence="9">Receptor-like protein 2</fullName>
    </submittedName>
</protein>
<dbReference type="Proteomes" id="UP000030645">
    <property type="component" value="Unassembled WGS sequence"/>
</dbReference>
<accession>W9RN05</accession>
<dbReference type="InterPro" id="IPR046956">
    <property type="entry name" value="RLP23-like"/>
</dbReference>
<keyword evidence="2" id="KW-0812">Transmembrane</keyword>
<evidence type="ECO:0000313" key="10">
    <source>
        <dbReference type="Proteomes" id="UP000030645"/>
    </source>
</evidence>
<dbReference type="AlphaFoldDB" id="W9RN05"/>
<dbReference type="InterPro" id="IPR001611">
    <property type="entry name" value="Leu-rich_rpt"/>
</dbReference>
<sequence length="184" mass="20173">MVLGTSSIYLGSNKLEGPLSRISSDLVELDLSNNSFSEEISRLLCHPMEEKNELSILNLGNNLLSGEIRDCWMRWQSLEVMVLKSNNLTREIPSSMGSLQELEVITLLDVADSSPLTSLMGLMSLNLSGNHLGGSIPDKIGDMTWIQSLDLLRNNPSENSSSSGTNSVDLRSPKDEKQITGQHV</sequence>
<organism evidence="9 10">
    <name type="scientific">Morus notabilis</name>
    <dbReference type="NCBI Taxonomy" id="981085"/>
    <lineage>
        <taxon>Eukaryota</taxon>
        <taxon>Viridiplantae</taxon>
        <taxon>Streptophyta</taxon>
        <taxon>Embryophyta</taxon>
        <taxon>Tracheophyta</taxon>
        <taxon>Spermatophyta</taxon>
        <taxon>Magnoliopsida</taxon>
        <taxon>eudicotyledons</taxon>
        <taxon>Gunneridae</taxon>
        <taxon>Pentapetalae</taxon>
        <taxon>rosids</taxon>
        <taxon>fabids</taxon>
        <taxon>Rosales</taxon>
        <taxon>Moraceae</taxon>
        <taxon>Moreae</taxon>
        <taxon>Morus</taxon>
    </lineage>
</organism>